<protein>
    <submittedName>
        <fullName evidence="4">Alcohol dehydrogenase</fullName>
    </submittedName>
</protein>
<dbReference type="SUPFAM" id="SSF50129">
    <property type="entry name" value="GroES-like"/>
    <property type="match status" value="1"/>
</dbReference>
<dbReference type="SUPFAM" id="SSF51735">
    <property type="entry name" value="NAD(P)-binding Rossmann-fold domains"/>
    <property type="match status" value="1"/>
</dbReference>
<dbReference type="GO" id="GO:0016651">
    <property type="term" value="F:oxidoreductase activity, acting on NAD(P)H"/>
    <property type="evidence" value="ECO:0007669"/>
    <property type="project" value="InterPro"/>
</dbReference>
<dbReference type="PANTHER" id="PTHR45348:SF2">
    <property type="entry name" value="ZINC-TYPE ALCOHOL DEHYDROGENASE-LIKE PROTEIN C2E1P3.01"/>
    <property type="match status" value="1"/>
</dbReference>
<name>A0A9P9ISU0_9HYPO</name>
<dbReference type="InterPro" id="IPR013154">
    <property type="entry name" value="ADH-like_N"/>
</dbReference>
<evidence type="ECO:0000256" key="2">
    <source>
        <dbReference type="ARBA" id="ARBA00023002"/>
    </source>
</evidence>
<dbReference type="InterPro" id="IPR047122">
    <property type="entry name" value="Trans-enoyl_RdTase-like"/>
</dbReference>
<accession>A0A9P9ISU0</accession>
<keyword evidence="2" id="KW-0560">Oxidoreductase</keyword>
<dbReference type="Proteomes" id="UP000717696">
    <property type="component" value="Unassembled WGS sequence"/>
</dbReference>
<proteinExistence type="inferred from homology"/>
<comment type="caution">
    <text evidence="4">The sequence shown here is derived from an EMBL/GenBank/DDBJ whole genome shotgun (WGS) entry which is preliminary data.</text>
</comment>
<dbReference type="OrthoDB" id="9992527at2759"/>
<reference evidence="4" key="1">
    <citation type="journal article" date="2021" name="Nat. Commun.">
        <title>Genetic determinants of endophytism in the Arabidopsis root mycobiome.</title>
        <authorList>
            <person name="Mesny F."/>
            <person name="Miyauchi S."/>
            <person name="Thiergart T."/>
            <person name="Pickel B."/>
            <person name="Atanasova L."/>
            <person name="Karlsson M."/>
            <person name="Huettel B."/>
            <person name="Barry K.W."/>
            <person name="Haridas S."/>
            <person name="Chen C."/>
            <person name="Bauer D."/>
            <person name="Andreopoulos W."/>
            <person name="Pangilinan J."/>
            <person name="LaButti K."/>
            <person name="Riley R."/>
            <person name="Lipzen A."/>
            <person name="Clum A."/>
            <person name="Drula E."/>
            <person name="Henrissat B."/>
            <person name="Kohler A."/>
            <person name="Grigoriev I.V."/>
            <person name="Martin F.M."/>
            <person name="Hacquard S."/>
        </authorList>
    </citation>
    <scope>NUCLEOTIDE SEQUENCE</scope>
    <source>
        <strain evidence="4">MPI-CAGE-AT-0021</strain>
    </source>
</reference>
<dbReference type="Pfam" id="PF08240">
    <property type="entry name" value="ADH_N"/>
    <property type="match status" value="1"/>
</dbReference>
<dbReference type="Gene3D" id="3.40.50.720">
    <property type="entry name" value="NAD(P)-binding Rossmann-like Domain"/>
    <property type="match status" value="1"/>
</dbReference>
<keyword evidence="5" id="KW-1185">Reference proteome</keyword>
<gene>
    <name evidence="4" type="ORF">B0J13DRAFT_598189</name>
</gene>
<evidence type="ECO:0000313" key="4">
    <source>
        <dbReference type="EMBL" id="KAH7129754.1"/>
    </source>
</evidence>
<dbReference type="Gene3D" id="3.90.180.10">
    <property type="entry name" value="Medium-chain alcohol dehydrogenases, catalytic domain"/>
    <property type="match status" value="1"/>
</dbReference>
<dbReference type="InterPro" id="IPR036291">
    <property type="entry name" value="NAD(P)-bd_dom_sf"/>
</dbReference>
<organism evidence="4 5">
    <name type="scientific">Dactylonectria estremocensis</name>
    <dbReference type="NCBI Taxonomy" id="1079267"/>
    <lineage>
        <taxon>Eukaryota</taxon>
        <taxon>Fungi</taxon>
        <taxon>Dikarya</taxon>
        <taxon>Ascomycota</taxon>
        <taxon>Pezizomycotina</taxon>
        <taxon>Sordariomycetes</taxon>
        <taxon>Hypocreomycetidae</taxon>
        <taxon>Hypocreales</taxon>
        <taxon>Nectriaceae</taxon>
        <taxon>Dactylonectria</taxon>
    </lineage>
</organism>
<dbReference type="SMART" id="SM00829">
    <property type="entry name" value="PKS_ER"/>
    <property type="match status" value="1"/>
</dbReference>
<feature type="domain" description="Enoyl reductase (ER)" evidence="3">
    <location>
        <begin position="15"/>
        <end position="340"/>
    </location>
</feature>
<dbReference type="InterPro" id="IPR011032">
    <property type="entry name" value="GroES-like_sf"/>
</dbReference>
<dbReference type="EMBL" id="JAGMUU010000020">
    <property type="protein sequence ID" value="KAH7129754.1"/>
    <property type="molecule type" value="Genomic_DNA"/>
</dbReference>
<evidence type="ECO:0000313" key="5">
    <source>
        <dbReference type="Proteomes" id="UP000717696"/>
    </source>
</evidence>
<dbReference type="InterPro" id="IPR020843">
    <property type="entry name" value="ER"/>
</dbReference>
<dbReference type="CDD" id="cd08249">
    <property type="entry name" value="enoyl_reductase_like"/>
    <property type="match status" value="1"/>
</dbReference>
<dbReference type="Pfam" id="PF00107">
    <property type="entry name" value="ADH_zinc_N"/>
    <property type="match status" value="1"/>
</dbReference>
<dbReference type="AlphaFoldDB" id="A0A9P9ISU0"/>
<evidence type="ECO:0000259" key="3">
    <source>
        <dbReference type="SMART" id="SM00829"/>
    </source>
</evidence>
<sequence length="351" mass="38052">MLPSTAEALVVRVDGDKLPTLVKELVPVPTPGEHQVLVKVSHVAQNPTDIQSFERNAFGDGAILGCDFVGTVEQTGPNVSRISETMTIAGLVWGGEVKGLGGYSQYSLADERICFPVPEGISLEQAATVPLATVTALLALFSKECLNIETNARTKTTVLIWGGSSSVGLYAIQIAAMYGLDVVTTCSPRHHNIVRSLGAGHTFDYRGTQVVNKIKQAAPGLRYVFDTIGNETSAGLASQAIDEAGGVLCTVRPSKTHTEKVTKQTKVTSVMMWTSFLKEHRYENCHWPVNQADHKLAVDFFAKLPQLLSDGTIKPNSTKVFKDGLDGVHEGFQEYRDGKISNYKIVYKLNT</sequence>
<dbReference type="PANTHER" id="PTHR45348">
    <property type="entry name" value="HYPOTHETICAL OXIDOREDUCTASE (EUROFUNG)"/>
    <property type="match status" value="1"/>
</dbReference>
<evidence type="ECO:0000256" key="1">
    <source>
        <dbReference type="ARBA" id="ARBA00008072"/>
    </source>
</evidence>
<comment type="similarity">
    <text evidence="1">Belongs to the zinc-containing alcohol dehydrogenase family.</text>
</comment>
<dbReference type="InterPro" id="IPR013149">
    <property type="entry name" value="ADH-like_C"/>
</dbReference>